<keyword evidence="1 8" id="KW-0808">Transferase</keyword>
<name>A0A938B182_UNCTE</name>
<feature type="binding site" evidence="8">
    <location>
        <begin position="142"/>
        <end position="143"/>
    </location>
    <ligand>
        <name>NAD(+)</name>
        <dbReference type="ChEBI" id="CHEBI:57540"/>
    </ligand>
</feature>
<dbReference type="EC" id="2.7.1.23" evidence="8"/>
<dbReference type="SUPFAM" id="SSF111331">
    <property type="entry name" value="NAD kinase/diacylglycerol kinase-like"/>
    <property type="match status" value="1"/>
</dbReference>
<dbReference type="GO" id="GO:0019674">
    <property type="term" value="P:NAD+ metabolic process"/>
    <property type="evidence" value="ECO:0007669"/>
    <property type="project" value="InterPro"/>
</dbReference>
<evidence type="ECO:0000256" key="5">
    <source>
        <dbReference type="ARBA" id="ARBA00022857"/>
    </source>
</evidence>
<dbReference type="Pfam" id="PF20143">
    <property type="entry name" value="NAD_kinase_C"/>
    <property type="match status" value="1"/>
</dbReference>
<evidence type="ECO:0000256" key="7">
    <source>
        <dbReference type="ARBA" id="ARBA00047925"/>
    </source>
</evidence>
<protein>
    <recommendedName>
        <fullName evidence="8">NAD kinase</fullName>
        <ecNumber evidence="8">2.7.1.23</ecNumber>
    </recommendedName>
    <alternativeName>
        <fullName evidence="8">ATP-dependent NAD kinase</fullName>
    </alternativeName>
</protein>
<dbReference type="InterPro" id="IPR016064">
    <property type="entry name" value="NAD/diacylglycerol_kinase_sf"/>
</dbReference>
<sequence>MKRVGLIAKPHAPGLPALLQQLLPWLARRHLDVFLDEATAAAAEEAPGYPREAIPGVVDCIMVLGGDGTLLSVARMLEEHDVPILGINMGSLGFLTEITTTELFPRLEKVLDGHYVIQERMRLKTCIHRRDGTCLPQPVVLNDVVINKGTLARIINLETSVDGLYLTTYRADGLIVSSPTGSTAYSMAAGGPIVHPNLHALVLNPICPYTLSHRPLVLPDTAHIQVQLQTSDEDVLVTLDGQVGVELYYGDVVDIQQAPQPMRLIRTLEHDEYFQILRTKLKWGEAVRLPRDE</sequence>
<comment type="catalytic activity">
    <reaction evidence="7 8">
        <text>NAD(+) + ATP = ADP + NADP(+) + H(+)</text>
        <dbReference type="Rhea" id="RHEA:18629"/>
        <dbReference type="ChEBI" id="CHEBI:15378"/>
        <dbReference type="ChEBI" id="CHEBI:30616"/>
        <dbReference type="ChEBI" id="CHEBI:57540"/>
        <dbReference type="ChEBI" id="CHEBI:58349"/>
        <dbReference type="ChEBI" id="CHEBI:456216"/>
        <dbReference type="EC" id="2.7.1.23"/>
    </reaction>
</comment>
<dbReference type="Proteomes" id="UP000712673">
    <property type="component" value="Unassembled WGS sequence"/>
</dbReference>
<dbReference type="AlphaFoldDB" id="A0A938B182"/>
<evidence type="ECO:0000256" key="1">
    <source>
        <dbReference type="ARBA" id="ARBA00022679"/>
    </source>
</evidence>
<feature type="binding site" evidence="8">
    <location>
        <position position="172"/>
    </location>
    <ligand>
        <name>NAD(+)</name>
        <dbReference type="ChEBI" id="CHEBI:57540"/>
    </ligand>
</feature>
<feature type="active site" description="Proton acceptor" evidence="8">
    <location>
        <position position="67"/>
    </location>
</feature>
<keyword evidence="2 8" id="KW-0547">Nucleotide-binding</keyword>
<reference evidence="9" key="1">
    <citation type="submission" date="2019-03" db="EMBL/GenBank/DDBJ databases">
        <title>Lake Tanganyika Metagenome-Assembled Genomes (MAGs).</title>
        <authorList>
            <person name="Tran P."/>
        </authorList>
    </citation>
    <scope>NUCLEOTIDE SEQUENCE</scope>
    <source>
        <strain evidence="9">K_DeepCast_65m_m2_066</strain>
    </source>
</reference>
<gene>
    <name evidence="8" type="primary">nadK</name>
    <name evidence="9" type="ORF">FJZ47_12650</name>
</gene>
<evidence type="ECO:0000256" key="8">
    <source>
        <dbReference type="HAMAP-Rule" id="MF_00361"/>
    </source>
</evidence>
<evidence type="ECO:0000313" key="9">
    <source>
        <dbReference type="EMBL" id="MBM3224637.1"/>
    </source>
</evidence>
<dbReference type="GO" id="GO:0046872">
    <property type="term" value="F:metal ion binding"/>
    <property type="evidence" value="ECO:0007669"/>
    <property type="project" value="UniProtKB-UniRule"/>
</dbReference>
<dbReference type="FunFam" id="2.60.200.30:FF:000009">
    <property type="entry name" value="Poly(P)/ATP NAD kinase"/>
    <property type="match status" value="1"/>
</dbReference>
<feature type="binding site" evidence="8">
    <location>
        <begin position="67"/>
        <end position="68"/>
    </location>
    <ligand>
        <name>NAD(+)</name>
        <dbReference type="ChEBI" id="CHEBI:57540"/>
    </ligand>
</feature>
<feature type="binding site" evidence="8">
    <location>
        <position position="242"/>
    </location>
    <ligand>
        <name>NAD(+)</name>
        <dbReference type="ChEBI" id="CHEBI:57540"/>
    </ligand>
</feature>
<evidence type="ECO:0000313" key="10">
    <source>
        <dbReference type="Proteomes" id="UP000712673"/>
    </source>
</evidence>
<feature type="binding site" evidence="8">
    <location>
        <position position="153"/>
    </location>
    <ligand>
        <name>NAD(+)</name>
        <dbReference type="ChEBI" id="CHEBI:57540"/>
    </ligand>
</feature>
<dbReference type="InterPro" id="IPR002504">
    <property type="entry name" value="NADK"/>
</dbReference>
<dbReference type="GO" id="GO:0003951">
    <property type="term" value="F:NAD+ kinase activity"/>
    <property type="evidence" value="ECO:0007669"/>
    <property type="project" value="UniProtKB-UniRule"/>
</dbReference>
<evidence type="ECO:0000256" key="2">
    <source>
        <dbReference type="ARBA" id="ARBA00022741"/>
    </source>
</evidence>
<keyword evidence="6 8" id="KW-0520">NAD</keyword>
<dbReference type="EMBL" id="VGLS01000370">
    <property type="protein sequence ID" value="MBM3224637.1"/>
    <property type="molecule type" value="Genomic_DNA"/>
</dbReference>
<dbReference type="GO" id="GO:0005737">
    <property type="term" value="C:cytoplasm"/>
    <property type="evidence" value="ECO:0007669"/>
    <property type="project" value="UniProtKB-SubCell"/>
</dbReference>
<keyword evidence="8" id="KW-0963">Cytoplasm</keyword>
<accession>A0A938B182</accession>
<dbReference type="Gene3D" id="3.40.50.10330">
    <property type="entry name" value="Probable inorganic polyphosphate/atp-NAD kinase, domain 1"/>
    <property type="match status" value="1"/>
</dbReference>
<feature type="binding site" evidence="8">
    <location>
        <position position="170"/>
    </location>
    <ligand>
        <name>NAD(+)</name>
        <dbReference type="ChEBI" id="CHEBI:57540"/>
    </ligand>
</feature>
<evidence type="ECO:0000256" key="4">
    <source>
        <dbReference type="ARBA" id="ARBA00022840"/>
    </source>
</evidence>
<dbReference type="InterPro" id="IPR017438">
    <property type="entry name" value="ATP-NAD_kinase_N"/>
</dbReference>
<dbReference type="InterPro" id="IPR017437">
    <property type="entry name" value="ATP-NAD_kinase_PpnK-typ_C"/>
</dbReference>
<comment type="subcellular location">
    <subcellularLocation>
        <location evidence="8">Cytoplasm</location>
    </subcellularLocation>
</comment>
<dbReference type="PANTHER" id="PTHR20275">
    <property type="entry name" value="NAD KINASE"/>
    <property type="match status" value="1"/>
</dbReference>
<dbReference type="GO" id="GO:0005524">
    <property type="term" value="F:ATP binding"/>
    <property type="evidence" value="ECO:0007669"/>
    <property type="project" value="UniProtKB-KW"/>
</dbReference>
<keyword evidence="4 8" id="KW-0067">ATP-binding</keyword>
<proteinExistence type="inferred from homology"/>
<dbReference type="Pfam" id="PF01513">
    <property type="entry name" value="NAD_kinase"/>
    <property type="match status" value="1"/>
</dbReference>
<comment type="caution">
    <text evidence="8">Lacks conserved residue(s) required for the propagation of feature annotation.</text>
</comment>
<dbReference type="GO" id="GO:0051287">
    <property type="term" value="F:NAD binding"/>
    <property type="evidence" value="ECO:0007669"/>
    <property type="project" value="UniProtKB-ARBA"/>
</dbReference>
<keyword evidence="3 8" id="KW-0418">Kinase</keyword>
<comment type="function">
    <text evidence="8">Involved in the regulation of the intracellular balance of NAD and NADP, and is a key enzyme in the biosynthesis of NADP. Catalyzes specifically the phosphorylation on 2'-hydroxyl of the adenosine moiety of NAD to yield NADP.</text>
</comment>
<keyword evidence="5 8" id="KW-0521">NADP</keyword>
<comment type="caution">
    <text evidence="9">The sequence shown here is derived from an EMBL/GenBank/DDBJ whole genome shotgun (WGS) entry which is preliminary data.</text>
</comment>
<organism evidence="9 10">
    <name type="scientific">Tectimicrobiota bacterium</name>
    <dbReference type="NCBI Taxonomy" id="2528274"/>
    <lineage>
        <taxon>Bacteria</taxon>
        <taxon>Pseudomonadati</taxon>
        <taxon>Nitrospinota/Tectimicrobiota group</taxon>
        <taxon>Candidatus Tectimicrobiota</taxon>
    </lineage>
</organism>
<evidence type="ECO:0000256" key="6">
    <source>
        <dbReference type="ARBA" id="ARBA00023027"/>
    </source>
</evidence>
<dbReference type="PANTHER" id="PTHR20275:SF0">
    <property type="entry name" value="NAD KINASE"/>
    <property type="match status" value="1"/>
</dbReference>
<dbReference type="Gene3D" id="2.60.200.30">
    <property type="entry name" value="Probable inorganic polyphosphate/atp-NAD kinase, domain 2"/>
    <property type="match status" value="1"/>
</dbReference>
<dbReference type="HAMAP" id="MF_00361">
    <property type="entry name" value="NAD_kinase"/>
    <property type="match status" value="1"/>
</dbReference>
<comment type="similarity">
    <text evidence="8">Belongs to the NAD kinase family.</text>
</comment>
<comment type="cofactor">
    <cofactor evidence="8">
        <name>a divalent metal cation</name>
        <dbReference type="ChEBI" id="CHEBI:60240"/>
    </cofactor>
</comment>
<evidence type="ECO:0000256" key="3">
    <source>
        <dbReference type="ARBA" id="ARBA00022777"/>
    </source>
</evidence>
<dbReference type="GO" id="GO:0006741">
    <property type="term" value="P:NADP+ biosynthetic process"/>
    <property type="evidence" value="ECO:0007669"/>
    <property type="project" value="UniProtKB-UniRule"/>
</dbReference>